<protein>
    <submittedName>
        <fullName evidence="1">Uncharacterized protein</fullName>
    </submittedName>
</protein>
<dbReference type="Proteomes" id="UP000757232">
    <property type="component" value="Unassembled WGS sequence"/>
</dbReference>
<sequence length="134" mass="15063">MPIPNEPFSSRLEQRRPLHHARLPYAHQQLDGKTKHQKVPQLLRRRYYYWKTRIRQINAGESGNGGRCLTRNQNKVMKAITGSSRFRMSHAHPQRAFLLAARTASSSASCSSSICSSAIGWEDETPEGSAASEA</sequence>
<accession>A0A9Q5N8A1</accession>
<evidence type="ECO:0000313" key="2">
    <source>
        <dbReference type="Proteomes" id="UP000757232"/>
    </source>
</evidence>
<comment type="caution">
    <text evidence="1">The sequence shown here is derived from an EMBL/GenBank/DDBJ whole genome shotgun (WGS) entry which is preliminary data.</text>
</comment>
<name>A0A9Q5N8A1_SANBA</name>
<gene>
    <name evidence="1" type="ORF">A7U60_g2319</name>
</gene>
<dbReference type="EMBL" id="LNZH02000130">
    <property type="protein sequence ID" value="OCB90467.1"/>
    <property type="molecule type" value="Genomic_DNA"/>
</dbReference>
<proteinExistence type="predicted"/>
<keyword evidence="2" id="KW-1185">Reference proteome</keyword>
<evidence type="ECO:0000313" key="1">
    <source>
        <dbReference type="EMBL" id="OCB90467.1"/>
    </source>
</evidence>
<dbReference type="AlphaFoldDB" id="A0A9Q5N8A1"/>
<reference evidence="1" key="1">
    <citation type="submission" date="2016-06" db="EMBL/GenBank/DDBJ databases">
        <title>Draft Genome sequence of the fungus Inonotus baumii.</title>
        <authorList>
            <person name="Zhu H."/>
            <person name="Lin W."/>
        </authorList>
    </citation>
    <scope>NUCLEOTIDE SEQUENCE</scope>
    <source>
        <strain evidence="1">821</strain>
    </source>
</reference>
<organism evidence="1 2">
    <name type="scientific">Sanghuangporus baumii</name>
    <name type="common">Phellinus baumii</name>
    <dbReference type="NCBI Taxonomy" id="108892"/>
    <lineage>
        <taxon>Eukaryota</taxon>
        <taxon>Fungi</taxon>
        <taxon>Dikarya</taxon>
        <taxon>Basidiomycota</taxon>
        <taxon>Agaricomycotina</taxon>
        <taxon>Agaricomycetes</taxon>
        <taxon>Hymenochaetales</taxon>
        <taxon>Hymenochaetaceae</taxon>
        <taxon>Sanghuangporus</taxon>
    </lineage>
</organism>